<protein>
    <submittedName>
        <fullName evidence="2">Uncharacterized protein</fullName>
    </submittedName>
</protein>
<keyword evidence="1" id="KW-1133">Transmembrane helix</keyword>
<accession>A0A1M4ZG80</accession>
<organism evidence="2 3">
    <name type="scientific">Desulforamulus putei DSM 12395</name>
    <dbReference type="NCBI Taxonomy" id="1121429"/>
    <lineage>
        <taxon>Bacteria</taxon>
        <taxon>Bacillati</taxon>
        <taxon>Bacillota</taxon>
        <taxon>Clostridia</taxon>
        <taxon>Eubacteriales</taxon>
        <taxon>Peptococcaceae</taxon>
        <taxon>Desulforamulus</taxon>
    </lineage>
</organism>
<gene>
    <name evidence="2" type="ORF">SAMN02745133_01993</name>
</gene>
<keyword evidence="1" id="KW-0812">Transmembrane</keyword>
<evidence type="ECO:0000313" key="3">
    <source>
        <dbReference type="Proteomes" id="UP000184148"/>
    </source>
</evidence>
<feature type="transmembrane region" description="Helical" evidence="1">
    <location>
        <begin position="53"/>
        <end position="73"/>
    </location>
</feature>
<proteinExistence type="predicted"/>
<dbReference type="Proteomes" id="UP000184148">
    <property type="component" value="Unassembled WGS sequence"/>
</dbReference>
<keyword evidence="1" id="KW-0472">Membrane</keyword>
<feature type="transmembrane region" description="Helical" evidence="1">
    <location>
        <begin position="21"/>
        <end position="47"/>
    </location>
</feature>
<feature type="transmembrane region" description="Helical" evidence="1">
    <location>
        <begin position="117"/>
        <end position="135"/>
    </location>
</feature>
<feature type="transmembrane region" description="Helical" evidence="1">
    <location>
        <begin position="85"/>
        <end position="105"/>
    </location>
</feature>
<dbReference type="AlphaFoldDB" id="A0A1M4ZG80"/>
<evidence type="ECO:0000313" key="2">
    <source>
        <dbReference type="EMBL" id="SHF17021.1"/>
    </source>
</evidence>
<sequence length="248" mass="29028">MPYKKRYENVKKNLKSLLNQVFMASLHIIFTFLHFPSVLTGVIITLFGISGAFFLFLGHFVFILLNYPLITYFTKTYFNINLSLFIYLFGPPVYILIYYAIMVMINNIFHRISKNHYLYTFLSSPFCYYFALKILSTDNTSLNIPLNCLYIEIHLPATFKIKKNPYLKDALVNDINSYIQFLRKVKIFRSATVYTYTPLAVRGLLKLTNTDSNISCISTPTLIDPEKALTVRLTKKKWHFYTITFSKK</sequence>
<name>A0A1M4ZG80_9FIRM</name>
<keyword evidence="3" id="KW-1185">Reference proteome</keyword>
<reference evidence="3" key="1">
    <citation type="submission" date="2016-11" db="EMBL/GenBank/DDBJ databases">
        <authorList>
            <person name="Varghese N."/>
            <person name="Submissions S."/>
        </authorList>
    </citation>
    <scope>NUCLEOTIDE SEQUENCE [LARGE SCALE GENOMIC DNA]</scope>
    <source>
        <strain evidence="3">DSM 12395</strain>
    </source>
</reference>
<dbReference type="EMBL" id="FQUY01000013">
    <property type="protein sequence ID" value="SHF17021.1"/>
    <property type="molecule type" value="Genomic_DNA"/>
</dbReference>
<evidence type="ECO:0000256" key="1">
    <source>
        <dbReference type="SAM" id="Phobius"/>
    </source>
</evidence>